<evidence type="ECO:0000256" key="1">
    <source>
        <dbReference type="ARBA" id="ARBA00007637"/>
    </source>
</evidence>
<dbReference type="Gene3D" id="3.90.25.10">
    <property type="entry name" value="UDP-galactose 4-epimerase, domain 1"/>
    <property type="match status" value="1"/>
</dbReference>
<feature type="domain" description="NAD-dependent epimerase/dehydratase" evidence="2">
    <location>
        <begin position="3"/>
        <end position="234"/>
    </location>
</feature>
<organism evidence="3 4">
    <name type="scientific">Fictibacillus iocasae</name>
    <dbReference type="NCBI Taxonomy" id="2715437"/>
    <lineage>
        <taxon>Bacteria</taxon>
        <taxon>Bacillati</taxon>
        <taxon>Bacillota</taxon>
        <taxon>Bacilli</taxon>
        <taxon>Bacillales</taxon>
        <taxon>Fictibacillaceae</taxon>
        <taxon>Fictibacillus</taxon>
    </lineage>
</organism>
<dbReference type="SUPFAM" id="SSF51735">
    <property type="entry name" value="NAD(P)-binding Rossmann-fold domains"/>
    <property type="match status" value="1"/>
</dbReference>
<evidence type="ECO:0000313" key="4">
    <source>
        <dbReference type="Proteomes" id="UP001596549"/>
    </source>
</evidence>
<gene>
    <name evidence="3" type="ORF">ACFQPF_08475</name>
</gene>
<proteinExistence type="inferred from homology"/>
<comment type="caution">
    <text evidence="3">The sequence shown here is derived from an EMBL/GenBank/DDBJ whole genome shotgun (WGS) entry which is preliminary data.</text>
</comment>
<dbReference type="InterPro" id="IPR036291">
    <property type="entry name" value="NAD(P)-bd_dom_sf"/>
</dbReference>
<comment type="similarity">
    <text evidence="1">Belongs to the NAD(P)-dependent epimerase/dehydratase family.</text>
</comment>
<dbReference type="EMBL" id="JBHTCP010000014">
    <property type="protein sequence ID" value="MFC7371710.1"/>
    <property type="molecule type" value="Genomic_DNA"/>
</dbReference>
<reference evidence="4" key="1">
    <citation type="journal article" date="2019" name="Int. J. Syst. Evol. Microbiol.">
        <title>The Global Catalogue of Microorganisms (GCM) 10K type strain sequencing project: providing services to taxonomists for standard genome sequencing and annotation.</title>
        <authorList>
            <consortium name="The Broad Institute Genomics Platform"/>
            <consortium name="The Broad Institute Genome Sequencing Center for Infectious Disease"/>
            <person name="Wu L."/>
            <person name="Ma J."/>
        </authorList>
    </citation>
    <scope>NUCLEOTIDE SEQUENCE [LARGE SCALE GENOMIC DNA]</scope>
    <source>
        <strain evidence="4">NBRC 106396</strain>
    </source>
</reference>
<accession>A0ABW2NM39</accession>
<evidence type="ECO:0000313" key="3">
    <source>
        <dbReference type="EMBL" id="MFC7371710.1"/>
    </source>
</evidence>
<dbReference type="InterPro" id="IPR001509">
    <property type="entry name" value="Epimerase_deHydtase"/>
</dbReference>
<name>A0ABW2NM39_9BACL</name>
<dbReference type="PANTHER" id="PTHR43000">
    <property type="entry name" value="DTDP-D-GLUCOSE 4,6-DEHYDRATASE-RELATED"/>
    <property type="match status" value="1"/>
</dbReference>
<evidence type="ECO:0000259" key="2">
    <source>
        <dbReference type="Pfam" id="PF01370"/>
    </source>
</evidence>
<dbReference type="RefSeq" id="WP_379748561.1">
    <property type="nucleotide sequence ID" value="NZ_JBHTCP010000014.1"/>
</dbReference>
<dbReference type="Pfam" id="PF01370">
    <property type="entry name" value="Epimerase"/>
    <property type="match status" value="1"/>
</dbReference>
<sequence length="308" mass="33826">MKILVTGGCGFIGSHIIDLLVQQGFETAAADDLSAGSPHYLAAHKGKVVFYHCSILCEEFERAMSHFRPDVVIHLAAQVSVSHSVHDPIHDANVNIMGSLKLIELAKKYQVKKIVFSSSAAVYGHPQFLPVTTVHPLNPMSPYGISKMVFENYLFAAKTLYNIDYHVLRFGNVYGPRQNSHGEGGVISIFINTLLQDKSPTIYGDGTYTRDFVYVADVAMANVLAALSPESGTANICSSVGTSISELLGKLQRLMKKQIQPLYEKPRNGDIPHSVLCNKEAKVALNWEPTVSLDEGLLQTIAFYQTRT</sequence>
<dbReference type="Proteomes" id="UP001596549">
    <property type="component" value="Unassembled WGS sequence"/>
</dbReference>
<keyword evidence="4" id="KW-1185">Reference proteome</keyword>
<protein>
    <submittedName>
        <fullName evidence="3">NAD-dependent epimerase/dehydratase family protein</fullName>
    </submittedName>
</protein>
<dbReference type="Gene3D" id="3.40.50.720">
    <property type="entry name" value="NAD(P)-binding Rossmann-like Domain"/>
    <property type="match status" value="1"/>
</dbReference>